<name>A0A0A9TWJ8_ARUDO</name>
<dbReference type="AlphaFoldDB" id="A0A0A9TWJ8"/>
<reference evidence="1" key="1">
    <citation type="submission" date="2014-09" db="EMBL/GenBank/DDBJ databases">
        <authorList>
            <person name="Magalhaes I.L.F."/>
            <person name="Oliveira U."/>
            <person name="Santos F.R."/>
            <person name="Vidigal T.H.D.A."/>
            <person name="Brescovit A.D."/>
            <person name="Santos A.J."/>
        </authorList>
    </citation>
    <scope>NUCLEOTIDE SEQUENCE</scope>
    <source>
        <tissue evidence="1">Shoot tissue taken approximately 20 cm above the soil surface</tissue>
    </source>
</reference>
<evidence type="ECO:0000313" key="1">
    <source>
        <dbReference type="EMBL" id="JAD17422.1"/>
    </source>
</evidence>
<accession>A0A0A9TWJ8</accession>
<protein>
    <submittedName>
        <fullName evidence="1">Uncharacterized protein</fullName>
    </submittedName>
</protein>
<proteinExistence type="predicted"/>
<dbReference type="EMBL" id="GBRH01280473">
    <property type="protein sequence ID" value="JAD17422.1"/>
    <property type="molecule type" value="Transcribed_RNA"/>
</dbReference>
<sequence length="42" mass="4892">MLRQVLPLHEYLGLGARAHPRHSLLQQSFRLRVRLQNVSGGW</sequence>
<organism evidence="1">
    <name type="scientific">Arundo donax</name>
    <name type="common">Giant reed</name>
    <name type="synonym">Donax arundinaceus</name>
    <dbReference type="NCBI Taxonomy" id="35708"/>
    <lineage>
        <taxon>Eukaryota</taxon>
        <taxon>Viridiplantae</taxon>
        <taxon>Streptophyta</taxon>
        <taxon>Embryophyta</taxon>
        <taxon>Tracheophyta</taxon>
        <taxon>Spermatophyta</taxon>
        <taxon>Magnoliopsida</taxon>
        <taxon>Liliopsida</taxon>
        <taxon>Poales</taxon>
        <taxon>Poaceae</taxon>
        <taxon>PACMAD clade</taxon>
        <taxon>Arundinoideae</taxon>
        <taxon>Arundineae</taxon>
        <taxon>Arundo</taxon>
    </lineage>
</organism>
<reference evidence="1" key="2">
    <citation type="journal article" date="2015" name="Data Brief">
        <title>Shoot transcriptome of the giant reed, Arundo donax.</title>
        <authorList>
            <person name="Barrero R.A."/>
            <person name="Guerrero F.D."/>
            <person name="Moolhuijzen P."/>
            <person name="Goolsby J.A."/>
            <person name="Tidwell J."/>
            <person name="Bellgard S.E."/>
            <person name="Bellgard M.I."/>
        </authorList>
    </citation>
    <scope>NUCLEOTIDE SEQUENCE</scope>
    <source>
        <tissue evidence="1">Shoot tissue taken approximately 20 cm above the soil surface</tissue>
    </source>
</reference>